<evidence type="ECO:0000259" key="8">
    <source>
        <dbReference type="SMART" id="SM00849"/>
    </source>
</evidence>
<evidence type="ECO:0000313" key="10">
    <source>
        <dbReference type="Proteomes" id="UP000223968"/>
    </source>
</evidence>
<gene>
    <name evidence="9" type="ORF">AJ79_06139</name>
</gene>
<dbReference type="FunFam" id="3.60.15.10:FF:000041">
    <property type="entry name" value="Metallo-beta-lactamase domain protein"/>
    <property type="match status" value="1"/>
</dbReference>
<dbReference type="Pfam" id="PF17778">
    <property type="entry name" value="WHD_BLACT"/>
    <property type="match status" value="1"/>
</dbReference>
<keyword evidence="5" id="KW-0378">Hydrolase</keyword>
<dbReference type="Gene3D" id="3.60.15.10">
    <property type="entry name" value="Ribonuclease Z/Hydroxyacylglutathione hydrolase-like"/>
    <property type="match status" value="1"/>
</dbReference>
<comment type="cofactor">
    <cofactor evidence="1">
        <name>Zn(2+)</name>
        <dbReference type="ChEBI" id="CHEBI:29105"/>
    </cofactor>
</comment>
<dbReference type="InterPro" id="IPR047921">
    <property type="entry name" value="LACTB2-like_MBL-fold"/>
</dbReference>
<comment type="similarity">
    <text evidence="2">Belongs to the metallo-beta-lactamase superfamily.</text>
</comment>
<keyword evidence="4" id="KW-0479">Metal-binding</keyword>
<comment type="caution">
    <text evidence="9">The sequence shown here is derived from an EMBL/GenBank/DDBJ whole genome shotgun (WGS) entry which is preliminary data.</text>
</comment>
<dbReference type="InterPro" id="IPR036866">
    <property type="entry name" value="RibonucZ/Hydroxyglut_hydro"/>
</dbReference>
<dbReference type="GO" id="GO:0046872">
    <property type="term" value="F:metal ion binding"/>
    <property type="evidence" value="ECO:0007669"/>
    <property type="project" value="UniProtKB-KW"/>
</dbReference>
<dbReference type="SUPFAM" id="SSF56281">
    <property type="entry name" value="Metallo-hydrolase/oxidoreductase"/>
    <property type="match status" value="1"/>
</dbReference>
<reference evidence="9 10" key="1">
    <citation type="submission" date="2017-10" db="EMBL/GenBank/DDBJ databases">
        <title>Comparative genomics in systemic dimorphic fungi from Ajellomycetaceae.</title>
        <authorList>
            <person name="Munoz J.F."/>
            <person name="Mcewen J.G."/>
            <person name="Clay O.K."/>
            <person name="Cuomo C.A."/>
        </authorList>
    </citation>
    <scope>NUCLEOTIDE SEQUENCE [LARGE SCALE GENOMIC DNA]</scope>
    <source>
        <strain evidence="9 10">UAMH5409</strain>
    </source>
</reference>
<dbReference type="InterPro" id="IPR050662">
    <property type="entry name" value="Sec-metab_biosynth-thioest"/>
</dbReference>
<feature type="domain" description="Metallo-beta-lactamase" evidence="8">
    <location>
        <begin position="50"/>
        <end position="210"/>
    </location>
</feature>
<dbReference type="SMART" id="SM00849">
    <property type="entry name" value="Lactamase_B"/>
    <property type="match status" value="1"/>
</dbReference>
<evidence type="ECO:0000256" key="7">
    <source>
        <dbReference type="ARBA" id="ARBA00033382"/>
    </source>
</evidence>
<evidence type="ECO:0000256" key="6">
    <source>
        <dbReference type="ARBA" id="ARBA00022833"/>
    </source>
</evidence>
<keyword evidence="10" id="KW-1185">Reference proteome</keyword>
<evidence type="ECO:0000256" key="4">
    <source>
        <dbReference type="ARBA" id="ARBA00022723"/>
    </source>
</evidence>
<evidence type="ECO:0000256" key="2">
    <source>
        <dbReference type="ARBA" id="ARBA00007749"/>
    </source>
</evidence>
<dbReference type="InterPro" id="IPR001279">
    <property type="entry name" value="Metallo-B-lactamas"/>
</dbReference>
<keyword evidence="6" id="KW-0862">Zinc</keyword>
<protein>
    <recommendedName>
        <fullName evidence="3">Lactamase-like protein nscB</fullName>
    </recommendedName>
    <alternativeName>
        <fullName evidence="7">Neosartoricin B biosynthesis protein B</fullName>
    </alternativeName>
</protein>
<dbReference type="AlphaFoldDB" id="A0A2B7XGN2"/>
<evidence type="ECO:0000256" key="3">
    <source>
        <dbReference type="ARBA" id="ARBA00018739"/>
    </source>
</evidence>
<dbReference type="PANTHER" id="PTHR23131">
    <property type="entry name" value="ENDORIBONUCLEASE LACTB2"/>
    <property type="match status" value="1"/>
</dbReference>
<dbReference type="STRING" id="1447875.A0A2B7XGN2"/>
<dbReference type="InterPro" id="IPR041516">
    <property type="entry name" value="LACTB2_WH"/>
</dbReference>
<evidence type="ECO:0000256" key="1">
    <source>
        <dbReference type="ARBA" id="ARBA00001947"/>
    </source>
</evidence>
<proteinExistence type="inferred from homology"/>
<name>A0A2B7XGN2_9EURO</name>
<evidence type="ECO:0000256" key="5">
    <source>
        <dbReference type="ARBA" id="ARBA00022801"/>
    </source>
</evidence>
<dbReference type="Proteomes" id="UP000223968">
    <property type="component" value="Unassembled WGS sequence"/>
</dbReference>
<dbReference type="CDD" id="cd07722">
    <property type="entry name" value="LACTB2-like_MBL-fold"/>
    <property type="match status" value="1"/>
</dbReference>
<dbReference type="Pfam" id="PF00753">
    <property type="entry name" value="Lactamase_B"/>
    <property type="match status" value="1"/>
</dbReference>
<dbReference type="OrthoDB" id="17458at2759"/>
<dbReference type="EMBL" id="PDNB01000105">
    <property type="protein sequence ID" value="PGH07931.1"/>
    <property type="molecule type" value="Genomic_DNA"/>
</dbReference>
<dbReference type="PANTHER" id="PTHR23131:SF0">
    <property type="entry name" value="ENDORIBONUCLEASE LACTB2"/>
    <property type="match status" value="1"/>
</dbReference>
<organism evidence="9 10">
    <name type="scientific">Helicocarpus griseus UAMH5409</name>
    <dbReference type="NCBI Taxonomy" id="1447875"/>
    <lineage>
        <taxon>Eukaryota</taxon>
        <taxon>Fungi</taxon>
        <taxon>Dikarya</taxon>
        <taxon>Ascomycota</taxon>
        <taxon>Pezizomycotina</taxon>
        <taxon>Eurotiomycetes</taxon>
        <taxon>Eurotiomycetidae</taxon>
        <taxon>Onygenales</taxon>
        <taxon>Ajellomycetaceae</taxon>
        <taxon>Helicocarpus</taxon>
    </lineage>
</organism>
<dbReference type="GO" id="GO:0044550">
    <property type="term" value="P:secondary metabolite biosynthetic process"/>
    <property type="evidence" value="ECO:0007669"/>
    <property type="project" value="TreeGrafter"/>
</dbReference>
<sequence>MATQLPKLPDVERLSERHGGLISNRPWEGFGEFIIIRFLSFPNHPFTLQGTNTYLIGRGPSRLLIDTGEGRPVWSKSLQATLASENASVKTALLTHWHPDHIQGVPDLVKLCPDVKVHKHQPDVGEQYDITDGQVFSVEGATLKAHSTPGHTGDHMVFVLEEEGAMFTGDNVLGHGTSVFDDLSVYLSTLAKMQEYFLRRDGPCRAYPGHGAVIDDGKAKIAEYIQHRQQREEEVLHVLKHGVLVGKDEHASSAQIEPKELRAWTPIELVKIIYHDVPENLHLPAAYGVTQVLKKLEGDGGVVRESEGKGEERFRVVV</sequence>
<evidence type="ECO:0000313" key="9">
    <source>
        <dbReference type="EMBL" id="PGH07931.1"/>
    </source>
</evidence>
<dbReference type="GO" id="GO:0016787">
    <property type="term" value="F:hydrolase activity"/>
    <property type="evidence" value="ECO:0007669"/>
    <property type="project" value="UniProtKB-KW"/>
</dbReference>
<accession>A0A2B7XGN2</accession>
<dbReference type="FunFam" id="1.10.10.10:FF:000328">
    <property type="entry name" value="Lactamase beta 2"/>
    <property type="match status" value="1"/>
</dbReference>